<accession>A0A5C8ECX9</accession>
<dbReference type="InterPro" id="IPR002114">
    <property type="entry name" value="PTS_HPr_Ser_P_site"/>
</dbReference>
<feature type="domain" description="G" evidence="3">
    <location>
        <begin position="140"/>
        <end position="263"/>
    </location>
</feature>
<evidence type="ECO:0000259" key="2">
    <source>
        <dbReference type="Pfam" id="PF00381"/>
    </source>
</evidence>
<dbReference type="InterPro" id="IPR027417">
    <property type="entry name" value="P-loop_NTPase"/>
</dbReference>
<evidence type="ECO:0000313" key="5">
    <source>
        <dbReference type="Proteomes" id="UP000324707"/>
    </source>
</evidence>
<feature type="coiled-coil region" evidence="1">
    <location>
        <begin position="334"/>
        <end position="361"/>
    </location>
</feature>
<name>A0A5C8ECX9_9SPIR</name>
<evidence type="ECO:0000313" key="4">
    <source>
        <dbReference type="EMBL" id="TXJ34821.1"/>
    </source>
</evidence>
<dbReference type="Gene3D" id="3.40.50.300">
    <property type="entry name" value="P-loop containing nucleotide triphosphate hydrolases"/>
    <property type="match status" value="1"/>
</dbReference>
<gene>
    <name evidence="4" type="ORF">EPJ69_01195</name>
</gene>
<sequence>MTEEQNKINNVNEDFISKKFVVKNLLFRSGGVEEYEIGRFIKNLDGKVEMENKDGKRVNANSIFKIVRLGIRHKDKFTIYCYGENQEKNLKEIEEFFKGIEVYPIEEIKENKNNKINNVVENTAKEKIMSNNDELTLNLLILGKTGVGKSSLLNALVGKEVEETRSASKPVTKRGIFPHEAEIDGKKVIIHDSWGLEVGKDEEWEKIINNALKEKGIDKDIKDWFHSVTYCIQAGGDRIEDFDLKIIKKFLDDKYNVIVALTKADQINEEKEKKFINTIKKDAGIDTVVSISANPERKRGETEAPKPFGLPEYKAAILISWKKIFIDRIPIHIIEKLKEDIENAKKNAPRKGNDLEKLAKEIQEYFINVVKEKVQSHLKDNFEKYYKITEDIFATSKNIDISNVNLYGSIDDNDYILSVFDFDSDIETTIANIIAMVILSPLTIISGLIDLIQLIVFNVRKSAKIDEFINYVSSQIIEKISEEKFEDEVRKNIINALNEIDKKIIKLN</sequence>
<dbReference type="Pfam" id="PF01926">
    <property type="entry name" value="MMR_HSR1"/>
    <property type="match status" value="1"/>
</dbReference>
<dbReference type="CDD" id="cd00882">
    <property type="entry name" value="Ras_like_GTPase"/>
    <property type="match status" value="1"/>
</dbReference>
<evidence type="ECO:0000259" key="3">
    <source>
        <dbReference type="Pfam" id="PF01926"/>
    </source>
</evidence>
<feature type="domain" description="HPr" evidence="2">
    <location>
        <begin position="42"/>
        <end position="98"/>
    </location>
</feature>
<organism evidence="4 5">
    <name type="scientific">Brachyspira aalborgi</name>
    <dbReference type="NCBI Taxonomy" id="29522"/>
    <lineage>
        <taxon>Bacteria</taxon>
        <taxon>Pseudomonadati</taxon>
        <taxon>Spirochaetota</taxon>
        <taxon>Spirochaetia</taxon>
        <taxon>Brachyspirales</taxon>
        <taxon>Brachyspiraceae</taxon>
        <taxon>Brachyspira</taxon>
    </lineage>
</organism>
<dbReference type="InterPro" id="IPR035895">
    <property type="entry name" value="HPr-like_sf"/>
</dbReference>
<dbReference type="GO" id="GO:0005525">
    <property type="term" value="F:GTP binding"/>
    <property type="evidence" value="ECO:0007669"/>
    <property type="project" value="InterPro"/>
</dbReference>
<keyword evidence="1" id="KW-0175">Coiled coil</keyword>
<dbReference type="PROSITE" id="PS00589">
    <property type="entry name" value="PTS_HPR_SER"/>
    <property type="match status" value="1"/>
</dbReference>
<comment type="caution">
    <text evidence="4">The sequence shown here is derived from an EMBL/GenBank/DDBJ whole genome shotgun (WGS) entry which is preliminary data.</text>
</comment>
<evidence type="ECO:0000256" key="1">
    <source>
        <dbReference type="SAM" id="Coils"/>
    </source>
</evidence>
<dbReference type="Proteomes" id="UP000324707">
    <property type="component" value="Unassembled WGS sequence"/>
</dbReference>
<proteinExistence type="predicted"/>
<reference evidence="4 5" key="1">
    <citation type="journal article" date="1992" name="Lakartidningen">
        <title>[Penicillin V and not amoxicillin is the first choice preparation in acute otitis].</title>
        <authorList>
            <person name="Kamme C."/>
            <person name="Lundgren K."/>
            <person name="Prellner K."/>
        </authorList>
    </citation>
    <scope>NUCLEOTIDE SEQUENCE [LARGE SCALE GENOMIC DNA]</scope>
    <source>
        <strain evidence="4 5">PC5538III-lc</strain>
    </source>
</reference>
<dbReference type="Gene3D" id="3.30.1340.10">
    <property type="entry name" value="HPr-like"/>
    <property type="match status" value="1"/>
</dbReference>
<evidence type="ECO:0008006" key="6">
    <source>
        <dbReference type="Google" id="ProtNLM"/>
    </source>
</evidence>
<dbReference type="InterPro" id="IPR000032">
    <property type="entry name" value="HPr-like"/>
</dbReference>
<dbReference type="SUPFAM" id="SSF55594">
    <property type="entry name" value="HPr-like"/>
    <property type="match status" value="1"/>
</dbReference>
<dbReference type="Pfam" id="PF00381">
    <property type="entry name" value="PTS-HPr"/>
    <property type="match status" value="1"/>
</dbReference>
<dbReference type="EMBL" id="SAXX01000003">
    <property type="protein sequence ID" value="TXJ34821.1"/>
    <property type="molecule type" value="Genomic_DNA"/>
</dbReference>
<dbReference type="SUPFAM" id="SSF52540">
    <property type="entry name" value="P-loop containing nucleoside triphosphate hydrolases"/>
    <property type="match status" value="1"/>
</dbReference>
<dbReference type="RefSeq" id="WP_147735546.1">
    <property type="nucleotide sequence ID" value="NZ_SAXX01000003.1"/>
</dbReference>
<protein>
    <recommendedName>
        <fullName evidence="6">DUF697 domain-containing protein</fullName>
    </recommendedName>
</protein>
<dbReference type="AlphaFoldDB" id="A0A5C8ECX9"/>
<dbReference type="InterPro" id="IPR006073">
    <property type="entry name" value="GTP-bd"/>
</dbReference>